<dbReference type="InterPro" id="IPR014756">
    <property type="entry name" value="Ig_E-set"/>
</dbReference>
<dbReference type="OrthoDB" id="2333384at2759"/>
<dbReference type="PANTHER" id="PTHR11188:SF17">
    <property type="entry name" value="FI21816P1"/>
    <property type="match status" value="1"/>
</dbReference>
<dbReference type="RefSeq" id="XP_028887413.1">
    <property type="nucleotide sequence ID" value="XM_029020905.1"/>
</dbReference>
<evidence type="ECO:0000313" key="3">
    <source>
        <dbReference type="Proteomes" id="UP000192257"/>
    </source>
</evidence>
<dbReference type="InterPro" id="IPR050357">
    <property type="entry name" value="Arrestin_domain-protein"/>
</dbReference>
<gene>
    <name evidence="2" type="ORF">TM35_000012240</name>
</gene>
<dbReference type="Proteomes" id="UP000192257">
    <property type="component" value="Unassembled WGS sequence"/>
</dbReference>
<organism evidence="2 3">
    <name type="scientific">Trypanosoma theileri</name>
    <dbReference type="NCBI Taxonomy" id="67003"/>
    <lineage>
        <taxon>Eukaryota</taxon>
        <taxon>Discoba</taxon>
        <taxon>Euglenozoa</taxon>
        <taxon>Kinetoplastea</taxon>
        <taxon>Metakinetoplastina</taxon>
        <taxon>Trypanosomatida</taxon>
        <taxon>Trypanosomatidae</taxon>
        <taxon>Trypanosoma</taxon>
    </lineage>
</organism>
<dbReference type="InterPro" id="IPR014752">
    <property type="entry name" value="Arrestin-like_C"/>
</dbReference>
<sequence>MATVSRGNVELSITFESETAEYIPGGILSGVIKITLNKEFSLRAIRLRIRAEEYARIGLGPSPTDNTRIHYDKIYTFARELRKSESPETASLLLTETGSEGEDFMNPDEVLSPGVYEYPFGLDLPEFLPPSFEIRCKLDTAEARLMYTARAYLDIRTGFDLECFKPFYILSAISRLLYTEKMDERTEKKVTFNVPLKNSSRCGFFGLFNGGHVRVTKLRVEPKVILMDASKMVNRSFTSVIDNNNNPSAFVHVNIVNNSRKTLDIIRVRLMNVAQIRLNNLHSFRCVDIGEPFIYKGVIQRGDEKSFVAKFCPNIFLPYSTVNNSEKDDNDVHSSFSSYPLIPRRKQKGYVLYEQPLMDVTTAFVSSHCVVSVEFPGYKFEEIFMPADVLLAGTIDEGTSSMGFPCVYDNKSFSKRSLLNNVYILQPNIHDYTESPERAQYVSPILNEVEDPTGIFPAYTAGIQRH</sequence>
<dbReference type="AlphaFoldDB" id="A0A1X0P8T4"/>
<comment type="caution">
    <text evidence="2">The sequence shown here is derived from an EMBL/GenBank/DDBJ whole genome shotgun (WGS) entry which is preliminary data.</text>
</comment>
<evidence type="ECO:0000313" key="2">
    <source>
        <dbReference type="EMBL" id="ORC93347.1"/>
    </source>
</evidence>
<evidence type="ECO:0000259" key="1">
    <source>
        <dbReference type="Pfam" id="PF00339"/>
    </source>
</evidence>
<reference evidence="2 3" key="1">
    <citation type="submission" date="2017-03" db="EMBL/GenBank/DDBJ databases">
        <title>An alternative strategy for trypanosome survival in the mammalian bloodstream revealed through genome and transcriptome analysis of the ubiquitous bovine parasite Trypanosoma (Megatrypanum) theileri.</title>
        <authorList>
            <person name="Kelly S."/>
            <person name="Ivens A."/>
            <person name="Mott A."/>
            <person name="O'Neill E."/>
            <person name="Emms D."/>
            <person name="Macleod O."/>
            <person name="Voorheis P."/>
            <person name="Matthews J."/>
            <person name="Matthews K."/>
            <person name="Carrington M."/>
        </authorList>
    </citation>
    <scope>NUCLEOTIDE SEQUENCE [LARGE SCALE GENOMIC DNA]</scope>
    <source>
        <strain evidence="2">Edinburgh</strain>
    </source>
</reference>
<dbReference type="InterPro" id="IPR011021">
    <property type="entry name" value="Arrestin-like_N"/>
</dbReference>
<dbReference type="EMBL" id="NBCO01000001">
    <property type="protein sequence ID" value="ORC93347.1"/>
    <property type="molecule type" value="Genomic_DNA"/>
</dbReference>
<dbReference type="Gene3D" id="2.60.40.640">
    <property type="match status" value="1"/>
</dbReference>
<dbReference type="PANTHER" id="PTHR11188">
    <property type="entry name" value="ARRESTIN DOMAIN CONTAINING PROTEIN"/>
    <property type="match status" value="1"/>
</dbReference>
<protein>
    <recommendedName>
        <fullName evidence="1">Arrestin-like N-terminal domain-containing protein</fullName>
    </recommendedName>
</protein>
<keyword evidence="3" id="KW-1185">Reference proteome</keyword>
<feature type="domain" description="Arrestin-like N-terminal" evidence="1">
    <location>
        <begin position="12"/>
        <end position="171"/>
    </location>
</feature>
<accession>A0A1X0P8T4</accession>
<dbReference type="GeneID" id="39980685"/>
<dbReference type="GO" id="GO:0015031">
    <property type="term" value="P:protein transport"/>
    <property type="evidence" value="ECO:0007669"/>
    <property type="project" value="TreeGrafter"/>
</dbReference>
<dbReference type="SUPFAM" id="SSF81296">
    <property type="entry name" value="E set domains"/>
    <property type="match status" value="1"/>
</dbReference>
<dbReference type="Pfam" id="PF00339">
    <property type="entry name" value="Arrestin_N"/>
    <property type="match status" value="1"/>
</dbReference>
<name>A0A1X0P8T4_9TRYP</name>
<dbReference type="GO" id="GO:0005737">
    <property type="term" value="C:cytoplasm"/>
    <property type="evidence" value="ECO:0007669"/>
    <property type="project" value="TreeGrafter"/>
</dbReference>
<dbReference type="VEuPathDB" id="TriTrypDB:TM35_000012240"/>
<proteinExistence type="predicted"/>